<dbReference type="EMBL" id="CP060825">
    <property type="protein sequence ID" value="QNP67107.1"/>
    <property type="molecule type" value="Genomic_DNA"/>
</dbReference>
<dbReference type="RefSeq" id="WP_187744160.1">
    <property type="nucleotide sequence ID" value="NZ_CP060825.1"/>
</dbReference>
<proteinExistence type="predicted"/>
<dbReference type="PANTHER" id="PTHR43289">
    <property type="entry name" value="MITOGEN-ACTIVATED PROTEIN KINASE KINASE KINASE 20-RELATED"/>
    <property type="match status" value="1"/>
</dbReference>
<dbReference type="AlphaFoldDB" id="A0A7H0I2U1"/>
<dbReference type="SUPFAM" id="SSF56112">
    <property type="entry name" value="Protein kinase-like (PK-like)"/>
    <property type="match status" value="1"/>
</dbReference>
<evidence type="ECO:0000256" key="5">
    <source>
        <dbReference type="PROSITE-ProRule" id="PRU10141"/>
    </source>
</evidence>
<feature type="binding site" evidence="5">
    <location>
        <position position="43"/>
    </location>
    <ligand>
        <name>ATP</name>
        <dbReference type="ChEBI" id="CHEBI:30616"/>
    </ligand>
</feature>
<dbReference type="Proteomes" id="UP000516230">
    <property type="component" value="Chromosome"/>
</dbReference>
<evidence type="ECO:0000313" key="8">
    <source>
        <dbReference type="EMBL" id="QNP67107.1"/>
    </source>
</evidence>
<feature type="region of interest" description="Disordered" evidence="6">
    <location>
        <begin position="296"/>
        <end position="329"/>
    </location>
</feature>
<keyword evidence="2 5" id="KW-0547">Nucleotide-binding</keyword>
<dbReference type="KEGG" id="sgj:IAG43_32250"/>
<dbReference type="InterPro" id="IPR011009">
    <property type="entry name" value="Kinase-like_dom_sf"/>
</dbReference>
<evidence type="ECO:0000256" key="1">
    <source>
        <dbReference type="ARBA" id="ARBA00022679"/>
    </source>
</evidence>
<keyword evidence="4 5" id="KW-0067">ATP-binding</keyword>
<accession>A0A7H0I2U1</accession>
<evidence type="ECO:0000256" key="2">
    <source>
        <dbReference type="ARBA" id="ARBA00022741"/>
    </source>
</evidence>
<dbReference type="InterPro" id="IPR000719">
    <property type="entry name" value="Prot_kinase_dom"/>
</dbReference>
<evidence type="ECO:0000256" key="6">
    <source>
        <dbReference type="SAM" id="MobiDB-lite"/>
    </source>
</evidence>
<feature type="domain" description="Protein kinase" evidence="7">
    <location>
        <begin position="15"/>
        <end position="278"/>
    </location>
</feature>
<dbReference type="InterPro" id="IPR017441">
    <property type="entry name" value="Protein_kinase_ATP_BS"/>
</dbReference>
<dbReference type="PROSITE" id="PS50011">
    <property type="entry name" value="PROTEIN_KINASE_DOM"/>
    <property type="match status" value="1"/>
</dbReference>
<gene>
    <name evidence="8" type="ORF">IAG43_32250</name>
</gene>
<sequence length="605" mass="62249">MHVLEAGDPRRMGDFALVGRLGAGGMGQVFLGRSGDGRTAAVKVVRAELAEDPEFRARFRQEVAALHRVGGEWTARVLGSDTEAAAPWVATEYVPGPSLQQVVGAGYGPLPEATLHALAGRLSRALGAVHGAGLVHRDLKPSNILLTVDGPRIIDFGIARALDTVAGGLRTSTGVVLGSPGFMAPEQVRGQRVTPAADVFSLGSVLVYAATGRLPFGSAELGLHALMFRIAEEEPDLTGVPPALTGLVAACLAKDASLRPTAGQIAAAVRTDTAGPWLPAELLADLGRLAARMLSAQTPPPEPARGPEPEPDAASASAPASTPAARSGRRRLRWRPFVAGAAALVAVAAGTALALRGDRGGDAPADGSPSASQDGERRVPEEFTGAWEGVVEGDPEMPKRVLRLEVTAGGQGSAVASYIDTAGDRQCAGRADLVSAGAGTLVVGGGRVTAQMPKGGCGPLARQTLTARSPSVLTWESGGLTADLHRSVGGREAVPAAYVGVWVPANELYREQEMIRITQGPAGGRLVRHAAEAGMEDGSEAYCESSHVVGAVSPVLALGPGTYTAESAEECRQDDAVFLTVAGNGRMLLYSMAADAEPAEYVRKS</sequence>
<evidence type="ECO:0000313" key="9">
    <source>
        <dbReference type="Proteomes" id="UP000516230"/>
    </source>
</evidence>
<keyword evidence="1" id="KW-0808">Transferase</keyword>
<dbReference type="PROSITE" id="PS00107">
    <property type="entry name" value="PROTEIN_KINASE_ATP"/>
    <property type="match status" value="1"/>
</dbReference>
<dbReference type="SMART" id="SM00220">
    <property type="entry name" value="S_TKc"/>
    <property type="match status" value="1"/>
</dbReference>
<dbReference type="Pfam" id="PF00069">
    <property type="entry name" value="Pkinase"/>
    <property type="match status" value="1"/>
</dbReference>
<feature type="region of interest" description="Disordered" evidence="6">
    <location>
        <begin position="358"/>
        <end position="379"/>
    </location>
</feature>
<feature type="compositionally biased region" description="Low complexity" evidence="6">
    <location>
        <begin position="312"/>
        <end position="326"/>
    </location>
</feature>
<keyword evidence="3 8" id="KW-0418">Kinase</keyword>
<evidence type="ECO:0000256" key="4">
    <source>
        <dbReference type="ARBA" id="ARBA00022840"/>
    </source>
</evidence>
<keyword evidence="8" id="KW-0723">Serine/threonine-protein kinase</keyword>
<dbReference type="Gene3D" id="1.10.510.10">
    <property type="entry name" value="Transferase(Phosphotransferase) domain 1"/>
    <property type="match status" value="1"/>
</dbReference>
<dbReference type="InterPro" id="IPR008271">
    <property type="entry name" value="Ser/Thr_kinase_AS"/>
</dbReference>
<reference evidence="8 9" key="1">
    <citation type="submission" date="2020-08" db="EMBL/GenBank/DDBJ databases">
        <title>A novel species.</title>
        <authorList>
            <person name="Gao J."/>
        </authorList>
    </citation>
    <scope>NUCLEOTIDE SEQUENCE [LARGE SCALE GENOMIC DNA]</scope>
    <source>
        <strain evidence="8 9">CRPJ-33</strain>
    </source>
</reference>
<dbReference type="GO" id="GO:0004674">
    <property type="term" value="F:protein serine/threonine kinase activity"/>
    <property type="evidence" value="ECO:0007669"/>
    <property type="project" value="UniProtKB-KW"/>
</dbReference>
<dbReference type="PANTHER" id="PTHR43289:SF34">
    <property type="entry name" value="SERINE_THREONINE-PROTEIN KINASE YBDM-RELATED"/>
    <property type="match status" value="1"/>
</dbReference>
<evidence type="ECO:0000259" key="7">
    <source>
        <dbReference type="PROSITE" id="PS50011"/>
    </source>
</evidence>
<dbReference type="PROSITE" id="PS00108">
    <property type="entry name" value="PROTEIN_KINASE_ST"/>
    <property type="match status" value="1"/>
</dbReference>
<keyword evidence="9" id="KW-1185">Reference proteome</keyword>
<organism evidence="8 9">
    <name type="scientific">Streptomyces genisteinicus</name>
    <dbReference type="NCBI Taxonomy" id="2768068"/>
    <lineage>
        <taxon>Bacteria</taxon>
        <taxon>Bacillati</taxon>
        <taxon>Actinomycetota</taxon>
        <taxon>Actinomycetes</taxon>
        <taxon>Kitasatosporales</taxon>
        <taxon>Streptomycetaceae</taxon>
        <taxon>Streptomyces</taxon>
    </lineage>
</organism>
<dbReference type="Gene3D" id="3.30.200.20">
    <property type="entry name" value="Phosphorylase Kinase, domain 1"/>
    <property type="match status" value="1"/>
</dbReference>
<dbReference type="CDD" id="cd14014">
    <property type="entry name" value="STKc_PknB_like"/>
    <property type="match status" value="1"/>
</dbReference>
<evidence type="ECO:0000256" key="3">
    <source>
        <dbReference type="ARBA" id="ARBA00022777"/>
    </source>
</evidence>
<dbReference type="GO" id="GO:0005524">
    <property type="term" value="F:ATP binding"/>
    <property type="evidence" value="ECO:0007669"/>
    <property type="project" value="UniProtKB-UniRule"/>
</dbReference>
<protein>
    <submittedName>
        <fullName evidence="8">Serine/threonine protein kinase</fullName>
    </submittedName>
</protein>
<name>A0A7H0I2U1_9ACTN</name>